<evidence type="ECO:0000256" key="1">
    <source>
        <dbReference type="ARBA" id="ARBA00001946"/>
    </source>
</evidence>
<evidence type="ECO:0000256" key="12">
    <source>
        <dbReference type="ARBA" id="ARBA00023264"/>
    </source>
</evidence>
<dbReference type="AlphaFoldDB" id="A0A0K9YTP9"/>
<dbReference type="PROSITE" id="PS50146">
    <property type="entry name" value="DAGK"/>
    <property type="match status" value="1"/>
</dbReference>
<keyword evidence="4" id="KW-0808">Transferase</keyword>
<reference evidence="16" key="1">
    <citation type="submission" date="2015-07" db="EMBL/GenBank/DDBJ databases">
        <title>Genome sequencing project for genomic taxonomy and phylogenomics of Bacillus-like bacteria.</title>
        <authorList>
            <person name="Liu B."/>
            <person name="Wang J."/>
            <person name="Zhu Y."/>
            <person name="Liu G."/>
            <person name="Chen Q."/>
            <person name="Chen Z."/>
            <person name="Lan J."/>
            <person name="Che J."/>
            <person name="Ge C."/>
            <person name="Shi H."/>
            <person name="Pan Z."/>
            <person name="Liu X."/>
        </authorList>
    </citation>
    <scope>NUCLEOTIDE SEQUENCE [LARGE SCALE GENOMIC DNA]</scope>
    <source>
        <strain evidence="16">DSM 9887</strain>
    </source>
</reference>
<keyword evidence="5" id="KW-0479">Metal-binding</keyword>
<dbReference type="Pfam" id="PF00781">
    <property type="entry name" value="DAGK_cat"/>
    <property type="match status" value="1"/>
</dbReference>
<dbReference type="InterPro" id="IPR005218">
    <property type="entry name" value="Diacylglycerol/lipid_kinase"/>
</dbReference>
<dbReference type="Proteomes" id="UP000319578">
    <property type="component" value="Unassembled WGS sequence"/>
</dbReference>
<keyword evidence="10" id="KW-0443">Lipid metabolism</keyword>
<keyword evidence="3" id="KW-0444">Lipid biosynthesis</keyword>
<evidence type="ECO:0000313" key="17">
    <source>
        <dbReference type="Proteomes" id="UP000319578"/>
    </source>
</evidence>
<organism evidence="15 16">
    <name type="scientific">Brevibacillus reuszeri</name>
    <dbReference type="NCBI Taxonomy" id="54915"/>
    <lineage>
        <taxon>Bacteria</taxon>
        <taxon>Bacillati</taxon>
        <taxon>Bacillota</taxon>
        <taxon>Bacilli</taxon>
        <taxon>Bacillales</taxon>
        <taxon>Paenibacillaceae</taxon>
        <taxon>Brevibacillus</taxon>
    </lineage>
</organism>
<sequence>MMGFIVNPVSGNGKGKKVWELLEPTLRGQGARFLMRQTSRQGEAQKLAIELIQKEGVKKLIAVGGDGTVHEVINGIQQSGQTCVFGHVAAGSGNDYARGHGVPFDPLEALEGILSDQDERLIDLLYINGRVAVNSIGTGLDALVAKKTNEARYKGWLNRYRLGRVAYIISVIRVLCSYCPCHVTLTVDNQKYSIPNAWLIALANIPNYGGGMLICPDAAPDDGEMKICVIHSLSRLQFLLAFPKIFRGTHVSHSGVLFYSGRQVQIQAEKSLFVHADGELVGKTPVNIELLAARQAICDATDPIQSGQRKRVPV</sequence>
<dbReference type="EMBL" id="BJON01000003">
    <property type="protein sequence ID" value="GED67075.1"/>
    <property type="molecule type" value="Genomic_DNA"/>
</dbReference>
<proteinExistence type="inferred from homology"/>
<dbReference type="InterPro" id="IPR050187">
    <property type="entry name" value="Lipid_Phosphate_FormReg"/>
</dbReference>
<dbReference type="InterPro" id="IPR016064">
    <property type="entry name" value="NAD/diacylglycerol_kinase_sf"/>
</dbReference>
<dbReference type="OrthoDB" id="9786026at2"/>
<comment type="similarity">
    <text evidence="2">Belongs to the diacylglycerol/lipid kinase family.</text>
</comment>
<keyword evidence="17" id="KW-1185">Reference proteome</keyword>
<evidence type="ECO:0000313" key="14">
    <source>
        <dbReference type="EMBL" id="GED67075.1"/>
    </source>
</evidence>
<dbReference type="EMBL" id="LGIQ01000009">
    <property type="protein sequence ID" value="KNB72083.1"/>
    <property type="molecule type" value="Genomic_DNA"/>
</dbReference>
<evidence type="ECO:0000313" key="15">
    <source>
        <dbReference type="EMBL" id="KNB72083.1"/>
    </source>
</evidence>
<keyword evidence="7" id="KW-0418">Kinase</keyword>
<dbReference type="Gene3D" id="3.40.50.10330">
    <property type="entry name" value="Probable inorganic polyphosphate/atp-NAD kinase, domain 1"/>
    <property type="match status" value="1"/>
</dbReference>
<dbReference type="RefSeq" id="WP_049741102.1">
    <property type="nucleotide sequence ID" value="NZ_BJON01000003.1"/>
</dbReference>
<reference evidence="15" key="2">
    <citation type="submission" date="2015-07" db="EMBL/GenBank/DDBJ databases">
        <title>MeaNS - Measles Nucleotide Surveillance Program.</title>
        <authorList>
            <person name="Tran T."/>
            <person name="Druce J."/>
        </authorList>
    </citation>
    <scope>NUCLEOTIDE SEQUENCE</scope>
    <source>
        <strain evidence="15">DSM 9887</strain>
    </source>
</reference>
<dbReference type="NCBIfam" id="TIGR00147">
    <property type="entry name" value="YegS/Rv2252/BmrU family lipid kinase"/>
    <property type="match status" value="1"/>
</dbReference>
<keyword evidence="11" id="KW-0594">Phospholipid biosynthesis</keyword>
<dbReference type="GO" id="GO:0046872">
    <property type="term" value="F:metal ion binding"/>
    <property type="evidence" value="ECO:0007669"/>
    <property type="project" value="UniProtKB-KW"/>
</dbReference>
<feature type="domain" description="DAGKc" evidence="13">
    <location>
        <begin position="1"/>
        <end position="131"/>
    </location>
</feature>
<dbReference type="PANTHER" id="PTHR12358:SF106">
    <property type="entry name" value="LIPID KINASE YEGS"/>
    <property type="match status" value="1"/>
</dbReference>
<evidence type="ECO:0000256" key="2">
    <source>
        <dbReference type="ARBA" id="ARBA00005983"/>
    </source>
</evidence>
<dbReference type="GO" id="GO:0005524">
    <property type="term" value="F:ATP binding"/>
    <property type="evidence" value="ECO:0007669"/>
    <property type="project" value="UniProtKB-KW"/>
</dbReference>
<dbReference type="GO" id="GO:0016301">
    <property type="term" value="F:kinase activity"/>
    <property type="evidence" value="ECO:0007669"/>
    <property type="project" value="UniProtKB-KW"/>
</dbReference>
<accession>A0A0K9YTP9</accession>
<keyword evidence="12" id="KW-1208">Phospholipid metabolism</keyword>
<dbReference type="Pfam" id="PF19279">
    <property type="entry name" value="YegS_C"/>
    <property type="match status" value="1"/>
</dbReference>
<keyword evidence="9" id="KW-0460">Magnesium</keyword>
<dbReference type="SUPFAM" id="SSF111331">
    <property type="entry name" value="NAD kinase/diacylglycerol kinase-like"/>
    <property type="match status" value="1"/>
</dbReference>
<comment type="caution">
    <text evidence="15">The sequence shown here is derived from an EMBL/GenBank/DDBJ whole genome shotgun (WGS) entry which is preliminary data.</text>
</comment>
<dbReference type="SMART" id="SM00046">
    <property type="entry name" value="DAGKc"/>
    <property type="match status" value="1"/>
</dbReference>
<evidence type="ECO:0000259" key="13">
    <source>
        <dbReference type="PROSITE" id="PS50146"/>
    </source>
</evidence>
<name>A0A0K9YTP9_9BACL</name>
<dbReference type="Proteomes" id="UP000036834">
    <property type="component" value="Unassembled WGS sequence"/>
</dbReference>
<evidence type="ECO:0000256" key="11">
    <source>
        <dbReference type="ARBA" id="ARBA00023209"/>
    </source>
</evidence>
<evidence type="ECO:0000256" key="3">
    <source>
        <dbReference type="ARBA" id="ARBA00022516"/>
    </source>
</evidence>
<dbReference type="GO" id="GO:0005886">
    <property type="term" value="C:plasma membrane"/>
    <property type="evidence" value="ECO:0007669"/>
    <property type="project" value="TreeGrafter"/>
</dbReference>
<gene>
    <name evidence="14" type="primary">ysfG</name>
    <name evidence="15" type="ORF">ADS79_21885</name>
    <name evidence="14" type="ORF">BRE01_07770</name>
</gene>
<reference evidence="14 17" key="3">
    <citation type="submission" date="2019-06" db="EMBL/GenBank/DDBJ databases">
        <title>Whole genome shotgun sequence of Brevibacillus reuszeri NBRC 15719.</title>
        <authorList>
            <person name="Hosoyama A."/>
            <person name="Uohara A."/>
            <person name="Ohji S."/>
            <person name="Ichikawa N."/>
        </authorList>
    </citation>
    <scope>NUCLEOTIDE SEQUENCE [LARGE SCALE GENOMIC DNA]</scope>
    <source>
        <strain evidence="14 17">NBRC 15719</strain>
    </source>
</reference>
<keyword evidence="8" id="KW-0067">ATP-binding</keyword>
<dbReference type="InterPro" id="IPR045540">
    <property type="entry name" value="YegS/DAGK_C"/>
</dbReference>
<evidence type="ECO:0000256" key="9">
    <source>
        <dbReference type="ARBA" id="ARBA00022842"/>
    </source>
</evidence>
<keyword evidence="6" id="KW-0547">Nucleotide-binding</keyword>
<dbReference type="STRING" id="54915.ADS79_21885"/>
<dbReference type="PANTHER" id="PTHR12358">
    <property type="entry name" value="SPHINGOSINE KINASE"/>
    <property type="match status" value="1"/>
</dbReference>
<dbReference type="PATRIC" id="fig|54915.3.peg.3503"/>
<evidence type="ECO:0000256" key="7">
    <source>
        <dbReference type="ARBA" id="ARBA00022777"/>
    </source>
</evidence>
<evidence type="ECO:0000256" key="6">
    <source>
        <dbReference type="ARBA" id="ARBA00022741"/>
    </source>
</evidence>
<evidence type="ECO:0000313" key="16">
    <source>
        <dbReference type="Proteomes" id="UP000036834"/>
    </source>
</evidence>
<protein>
    <submittedName>
        <fullName evidence="14">Transcriptional regulator</fullName>
    </submittedName>
</protein>
<evidence type="ECO:0000256" key="4">
    <source>
        <dbReference type="ARBA" id="ARBA00022679"/>
    </source>
</evidence>
<comment type="cofactor">
    <cofactor evidence="1">
        <name>Mg(2+)</name>
        <dbReference type="ChEBI" id="CHEBI:18420"/>
    </cofactor>
</comment>
<dbReference type="InterPro" id="IPR017438">
    <property type="entry name" value="ATP-NAD_kinase_N"/>
</dbReference>
<dbReference type="Gene3D" id="2.60.200.40">
    <property type="match status" value="1"/>
</dbReference>
<evidence type="ECO:0000256" key="8">
    <source>
        <dbReference type="ARBA" id="ARBA00022840"/>
    </source>
</evidence>
<dbReference type="GO" id="GO:0008654">
    <property type="term" value="P:phospholipid biosynthetic process"/>
    <property type="evidence" value="ECO:0007669"/>
    <property type="project" value="UniProtKB-KW"/>
</dbReference>
<evidence type="ECO:0000256" key="5">
    <source>
        <dbReference type="ARBA" id="ARBA00022723"/>
    </source>
</evidence>
<evidence type="ECO:0000256" key="10">
    <source>
        <dbReference type="ARBA" id="ARBA00023098"/>
    </source>
</evidence>
<dbReference type="InterPro" id="IPR001206">
    <property type="entry name" value="Diacylglycerol_kinase_cat_dom"/>
</dbReference>